<dbReference type="EMBL" id="LRRQ01000050">
    <property type="protein sequence ID" value="OAM90716.1"/>
    <property type="molecule type" value="Genomic_DNA"/>
</dbReference>
<evidence type="ECO:0000313" key="9">
    <source>
        <dbReference type="Proteomes" id="UP000078486"/>
    </source>
</evidence>
<dbReference type="AlphaFoldDB" id="A0A178INR1"/>
<sequence length="456" mass="51105">MRANLGYTSRDFWQLWPGSLALWDPYNNRWSNTAGTAQAYRTSMNYQTIDYDQYGGQLDFTKTWKSRVRQRSLLTFDWFRNKQHNWQWGLSGTNLMNAVMSLGLDSAEWQGWRAADPFNTEPKYSLLPSFDPGAGWTGTDASTYSTDLTFYGALFNHTVEMLDGRLNLTGSIRQDFSSIKNRRPLSANGNLSSAKSNEDNFSYSVGLTYNIIPKKFIAYASYGTSFNPEPTVDPNVGTIYGNTTAEGGEVGFKGLLMQERFSYTISFYQVTQDNETTRNPESLIYPDDTTIPYYIDGGSTRGKGIGIDLSGRLLPGLTMIGNASWVAAEVVKNMEDPSLVGTRPLNIPSRTFGVGMTYRPQRILKGTRIGVSYKYIAEALRIRAVGRSSGSLARTDYQIPSSSDWSMFAGYEVRLRNGMQVDFSVNILNLFDKRTISQASFGPNGREARFTVKVAF</sequence>
<comment type="subcellular location">
    <subcellularLocation>
        <location evidence="1 7">Cell outer membrane</location>
        <topology evidence="1 7">Multi-pass membrane protein</topology>
    </subcellularLocation>
</comment>
<dbReference type="PANTHER" id="PTHR32552:SF82">
    <property type="entry name" value="FCUA PROTEIN"/>
    <property type="match status" value="1"/>
</dbReference>
<evidence type="ECO:0000256" key="7">
    <source>
        <dbReference type="PROSITE-ProRule" id="PRU01360"/>
    </source>
</evidence>
<evidence type="ECO:0000256" key="5">
    <source>
        <dbReference type="ARBA" id="ARBA00023136"/>
    </source>
</evidence>
<dbReference type="InterPro" id="IPR039426">
    <property type="entry name" value="TonB-dep_rcpt-like"/>
</dbReference>
<dbReference type="STRING" id="1184151.AW736_06645"/>
<evidence type="ECO:0000256" key="2">
    <source>
        <dbReference type="ARBA" id="ARBA00022448"/>
    </source>
</evidence>
<keyword evidence="6 7" id="KW-0998">Cell outer membrane</keyword>
<dbReference type="Proteomes" id="UP000078486">
    <property type="component" value="Unassembled WGS sequence"/>
</dbReference>
<name>A0A178INR1_9BACT</name>
<dbReference type="Gene3D" id="2.40.170.20">
    <property type="entry name" value="TonB-dependent receptor, beta-barrel domain"/>
    <property type="match status" value="1"/>
</dbReference>
<organism evidence="8 9">
    <name type="scientific">Termitidicoccus mucosus</name>
    <dbReference type="NCBI Taxonomy" id="1184151"/>
    <lineage>
        <taxon>Bacteria</taxon>
        <taxon>Pseudomonadati</taxon>
        <taxon>Verrucomicrobiota</taxon>
        <taxon>Opitutia</taxon>
        <taxon>Opitutales</taxon>
        <taxon>Opitutaceae</taxon>
        <taxon>Termitidicoccus</taxon>
    </lineage>
</organism>
<dbReference type="SUPFAM" id="SSF56935">
    <property type="entry name" value="Porins"/>
    <property type="match status" value="1"/>
</dbReference>
<evidence type="ECO:0000256" key="3">
    <source>
        <dbReference type="ARBA" id="ARBA00022452"/>
    </source>
</evidence>
<evidence type="ECO:0000256" key="4">
    <source>
        <dbReference type="ARBA" id="ARBA00022692"/>
    </source>
</evidence>
<keyword evidence="9" id="KW-1185">Reference proteome</keyword>
<dbReference type="OrthoDB" id="9775095at2"/>
<dbReference type="RefSeq" id="WP_084441959.1">
    <property type="nucleotide sequence ID" value="NZ_CP109796.1"/>
</dbReference>
<evidence type="ECO:0000256" key="1">
    <source>
        <dbReference type="ARBA" id="ARBA00004571"/>
    </source>
</evidence>
<keyword evidence="3 7" id="KW-1134">Transmembrane beta strand</keyword>
<keyword evidence="4 7" id="KW-0812">Transmembrane</keyword>
<dbReference type="PANTHER" id="PTHR32552">
    <property type="entry name" value="FERRICHROME IRON RECEPTOR-RELATED"/>
    <property type="match status" value="1"/>
</dbReference>
<accession>A0A178INR1</accession>
<dbReference type="InterPro" id="IPR036942">
    <property type="entry name" value="Beta-barrel_TonB_sf"/>
</dbReference>
<protein>
    <submittedName>
        <fullName evidence="8">Uncharacterized protein</fullName>
    </submittedName>
</protein>
<comment type="similarity">
    <text evidence="7">Belongs to the TonB-dependent receptor family.</text>
</comment>
<keyword evidence="5 7" id="KW-0472">Membrane</keyword>
<dbReference type="PROSITE" id="PS52016">
    <property type="entry name" value="TONB_DEPENDENT_REC_3"/>
    <property type="match status" value="1"/>
</dbReference>
<gene>
    <name evidence="8" type="ORF">AW736_06645</name>
</gene>
<proteinExistence type="inferred from homology"/>
<evidence type="ECO:0000313" key="8">
    <source>
        <dbReference type="EMBL" id="OAM90716.1"/>
    </source>
</evidence>
<dbReference type="GO" id="GO:0009279">
    <property type="term" value="C:cell outer membrane"/>
    <property type="evidence" value="ECO:0007669"/>
    <property type="project" value="UniProtKB-SubCell"/>
</dbReference>
<comment type="caution">
    <text evidence="8">The sequence shown here is derived from an EMBL/GenBank/DDBJ whole genome shotgun (WGS) entry which is preliminary data.</text>
</comment>
<reference evidence="8 9" key="1">
    <citation type="submission" date="2016-01" db="EMBL/GenBank/DDBJ databases">
        <title>High potential of lignocellulose degradation of a new Verrucomicrobia species.</title>
        <authorList>
            <person name="Wang Y."/>
            <person name="Shi Y."/>
            <person name="Qiu Z."/>
            <person name="Liu S."/>
            <person name="Yang H."/>
        </authorList>
    </citation>
    <scope>NUCLEOTIDE SEQUENCE [LARGE SCALE GENOMIC DNA]</scope>
    <source>
        <strain evidence="8 9">TSB47</strain>
    </source>
</reference>
<keyword evidence="2 7" id="KW-0813">Transport</keyword>
<evidence type="ECO:0000256" key="6">
    <source>
        <dbReference type="ARBA" id="ARBA00023237"/>
    </source>
</evidence>
<dbReference type="GO" id="GO:0015344">
    <property type="term" value="F:siderophore uptake transmembrane transporter activity"/>
    <property type="evidence" value="ECO:0007669"/>
    <property type="project" value="TreeGrafter"/>
</dbReference>